<dbReference type="InterPro" id="IPR051266">
    <property type="entry name" value="CLCR"/>
</dbReference>
<gene>
    <name evidence="3" type="ORF">BZG02_04765</name>
</gene>
<accession>A0A2N3I4B6</accession>
<dbReference type="RefSeq" id="WP_101260250.1">
    <property type="nucleotide sequence ID" value="NZ_MVDD01000002.1"/>
</dbReference>
<dbReference type="Pfam" id="PF13715">
    <property type="entry name" value="CarbopepD_reg_2"/>
    <property type="match status" value="1"/>
</dbReference>
<dbReference type="PANTHER" id="PTHR10579">
    <property type="entry name" value="CALCIUM-ACTIVATED CHLORIDE CHANNEL REGULATOR"/>
    <property type="match status" value="1"/>
</dbReference>
<comment type="caution">
    <text evidence="3">The sequence shown here is derived from an EMBL/GenBank/DDBJ whole genome shotgun (WGS) entry which is preliminary data.</text>
</comment>
<evidence type="ECO:0000259" key="2">
    <source>
        <dbReference type="PROSITE" id="PS50234"/>
    </source>
</evidence>
<dbReference type="InterPro" id="IPR036465">
    <property type="entry name" value="vWFA_dom_sf"/>
</dbReference>
<organism evidence="3 4">
    <name type="scientific">Labilibaculum filiforme</name>
    <dbReference type="NCBI Taxonomy" id="1940526"/>
    <lineage>
        <taxon>Bacteria</taxon>
        <taxon>Pseudomonadati</taxon>
        <taxon>Bacteroidota</taxon>
        <taxon>Bacteroidia</taxon>
        <taxon>Marinilabiliales</taxon>
        <taxon>Marinifilaceae</taxon>
        <taxon>Labilibaculum</taxon>
    </lineage>
</organism>
<dbReference type="PROSITE" id="PS00435">
    <property type="entry name" value="PEROXIDASE_1"/>
    <property type="match status" value="1"/>
</dbReference>
<dbReference type="SUPFAM" id="SSF49464">
    <property type="entry name" value="Carboxypeptidase regulatory domain-like"/>
    <property type="match status" value="1"/>
</dbReference>
<feature type="domain" description="VWFA" evidence="2">
    <location>
        <begin position="277"/>
        <end position="455"/>
    </location>
</feature>
<dbReference type="InterPro" id="IPR021908">
    <property type="entry name" value="YfbK_C"/>
</dbReference>
<dbReference type="Gene3D" id="3.40.50.410">
    <property type="entry name" value="von Willebrand factor, type A domain"/>
    <property type="match status" value="1"/>
</dbReference>
<evidence type="ECO:0000313" key="4">
    <source>
        <dbReference type="Proteomes" id="UP000233535"/>
    </source>
</evidence>
<sequence length="635" mass="70119">MKTKALFLSIVGILISCNLFANIISGTVSDESKMPILGVSIIIKGTVNGVITDFNGQYSIEADKGDVLVYSFVGMIAQEVKITNQDNIDIVLESSKIGLDEIVVVGYTTQRKSSLTGSVAGVKTKRTLYRKNKPVTSQDKAENVYSIQDCDMEMEFSECISYPINEEFNTEGYSTIHENGYKSAVKSPLSTFSIDVDAASYSNVRRFLTDGQKPPVDAVRIEEMINYFNYDYAQPMGEHPFSINHELAECPWNSENKLLHIGLQGKEVLNENLPASNLVFLLDVSGSMDASNKLPLLKKAFKLLVNQLREDDRVAIVVYAGNSGLVLPSTSGSRKEDILNALERLNAGGSTAGASGLQLAYKVASENFINGGNNRIILATDGDFNIGQSSNAEMERLIEKEREKGIFISVLGFGMGNYKDNKMEIIADKGNGNYAYIDNILEAKKVLVNEFGGTLFTIAKDVKIQIEFNPAVVAEYRLVGYENRMLASEDFADDKKDAGELGSGHSVTAIYEVKLNENNSKKNQGLKYQNTHLNTIATNSNEFATVKFRYKKPEGTKSQLLEKIIPNTCLHQQKVSNNYKFSAAVAGFGLLLRDSKFKGNCSYDMLINLAQESKGDDKEGYRSEFIQLMKLAKQL</sequence>
<feature type="chain" id="PRO_5014716633" description="VWFA domain-containing protein" evidence="1">
    <location>
        <begin position="22"/>
        <end position="635"/>
    </location>
</feature>
<feature type="signal peptide" evidence="1">
    <location>
        <begin position="1"/>
        <end position="21"/>
    </location>
</feature>
<dbReference type="PROSITE" id="PS51257">
    <property type="entry name" value="PROKAR_LIPOPROTEIN"/>
    <property type="match status" value="1"/>
</dbReference>
<evidence type="ECO:0000256" key="1">
    <source>
        <dbReference type="SAM" id="SignalP"/>
    </source>
</evidence>
<dbReference type="EMBL" id="MVDD01000002">
    <property type="protein sequence ID" value="PKQ65142.1"/>
    <property type="molecule type" value="Genomic_DNA"/>
</dbReference>
<dbReference type="Proteomes" id="UP000233535">
    <property type="component" value="Unassembled WGS sequence"/>
</dbReference>
<protein>
    <recommendedName>
        <fullName evidence="2">VWFA domain-containing protein</fullName>
    </recommendedName>
</protein>
<dbReference type="Pfam" id="PF00092">
    <property type="entry name" value="VWA"/>
    <property type="match status" value="1"/>
</dbReference>
<dbReference type="InterPro" id="IPR002035">
    <property type="entry name" value="VWF_A"/>
</dbReference>
<dbReference type="OrthoDB" id="9805121at2"/>
<dbReference type="InterPro" id="IPR019793">
    <property type="entry name" value="Peroxidases_heam-ligand_BS"/>
</dbReference>
<name>A0A2N3I4B6_9BACT</name>
<dbReference type="InterPro" id="IPR022156">
    <property type="entry name" value="Uncharacterised_YfbK_N"/>
</dbReference>
<dbReference type="InterPro" id="IPR008969">
    <property type="entry name" value="CarboxyPept-like_regulatory"/>
</dbReference>
<dbReference type="CDD" id="cd01465">
    <property type="entry name" value="vWA_subgroup"/>
    <property type="match status" value="1"/>
</dbReference>
<proteinExistence type="predicted"/>
<reference evidence="3 4" key="1">
    <citation type="journal article" date="2017" name="Front. Microbiol.">
        <title>Labilibaculum manganireducens gen. nov., sp. nov. and Labilibaculum filiforme sp. nov., Novel Bacteroidetes Isolated from Subsurface Sediments of the Baltic Sea.</title>
        <authorList>
            <person name="Vandieken V."/>
            <person name="Marshall I.P."/>
            <person name="Niemann H."/>
            <person name="Engelen B."/>
            <person name="Cypionka H."/>
        </authorList>
    </citation>
    <scope>NUCLEOTIDE SEQUENCE [LARGE SCALE GENOMIC DNA]</scope>
    <source>
        <strain evidence="3 4">59.16B</strain>
    </source>
</reference>
<dbReference type="AlphaFoldDB" id="A0A2N3I4B6"/>
<dbReference type="SUPFAM" id="SSF53300">
    <property type="entry name" value="vWA-like"/>
    <property type="match status" value="1"/>
</dbReference>
<evidence type="ECO:0000313" key="3">
    <source>
        <dbReference type="EMBL" id="PKQ65142.1"/>
    </source>
</evidence>
<dbReference type="Gene3D" id="2.60.40.1120">
    <property type="entry name" value="Carboxypeptidase-like, regulatory domain"/>
    <property type="match status" value="1"/>
</dbReference>
<dbReference type="Pfam" id="PF12450">
    <property type="entry name" value="vWF_A"/>
    <property type="match status" value="1"/>
</dbReference>
<dbReference type="PROSITE" id="PS50234">
    <property type="entry name" value="VWFA"/>
    <property type="match status" value="1"/>
</dbReference>
<keyword evidence="4" id="KW-1185">Reference proteome</keyword>
<dbReference type="SMART" id="SM00327">
    <property type="entry name" value="VWA"/>
    <property type="match status" value="1"/>
</dbReference>
<keyword evidence="1" id="KW-0732">Signal</keyword>
<dbReference type="Pfam" id="PF12034">
    <property type="entry name" value="YfbK_C"/>
    <property type="match status" value="1"/>
</dbReference>
<dbReference type="PANTHER" id="PTHR10579:SF43">
    <property type="entry name" value="ZINC FINGER (C3HC4-TYPE RING FINGER) FAMILY PROTEIN"/>
    <property type="match status" value="1"/>
</dbReference>